<feature type="domain" description="Glucosyltransferase 3-like N-terminal" evidence="3">
    <location>
        <begin position="4"/>
        <end position="152"/>
    </location>
</feature>
<evidence type="ECO:0000313" key="5">
    <source>
        <dbReference type="EMBL" id="MEY8661330.1"/>
    </source>
</evidence>
<feature type="domain" description="Glucosyltransferase 3-like C-terminal" evidence="4">
    <location>
        <begin position="171"/>
        <end position="329"/>
    </location>
</feature>
<keyword evidence="6" id="KW-1185">Reference proteome</keyword>
<evidence type="ECO:0000259" key="3">
    <source>
        <dbReference type="Pfam" id="PF26334"/>
    </source>
</evidence>
<accession>A0ABV4DLH4</accession>
<keyword evidence="1" id="KW-0808">Transferase</keyword>
<protein>
    <submittedName>
        <fullName evidence="5">Beta-1,6-galactofuranosyltransferase</fullName>
    </submittedName>
</protein>
<dbReference type="PIRSF" id="PIRSF007023">
    <property type="entry name" value="UDP-Galf_transf"/>
    <property type="match status" value="1"/>
</dbReference>
<feature type="transmembrane region" description="Helical" evidence="2">
    <location>
        <begin position="43"/>
        <end position="60"/>
    </location>
</feature>
<dbReference type="Pfam" id="PF26337">
    <property type="entry name" value="Gtf3_C"/>
    <property type="match status" value="1"/>
</dbReference>
<dbReference type="Pfam" id="PF26334">
    <property type="entry name" value="Gtf3_N"/>
    <property type="match status" value="1"/>
</dbReference>
<reference evidence="5 6" key="1">
    <citation type="submission" date="2024-03" db="EMBL/GenBank/DDBJ databases">
        <title>Mouse gut bacterial collection (mGBC) of GemPharmatech.</title>
        <authorList>
            <person name="He Y."/>
            <person name="Dong L."/>
            <person name="Wu D."/>
            <person name="Gao X."/>
            <person name="Lin Z."/>
        </authorList>
    </citation>
    <scope>NUCLEOTIDE SEQUENCE [LARGE SCALE GENOMIC DNA]</scope>
    <source>
        <strain evidence="5 6">15-30</strain>
    </source>
</reference>
<evidence type="ECO:0000256" key="2">
    <source>
        <dbReference type="SAM" id="Phobius"/>
    </source>
</evidence>
<evidence type="ECO:0000313" key="6">
    <source>
        <dbReference type="Proteomes" id="UP001565236"/>
    </source>
</evidence>
<proteinExistence type="predicted"/>
<dbReference type="Gene3D" id="3.40.50.2000">
    <property type="entry name" value="Glycogen Phosphorylase B"/>
    <property type="match status" value="2"/>
</dbReference>
<keyword evidence="2" id="KW-0812">Transmembrane</keyword>
<comment type="caution">
    <text evidence="5">The sequence shown here is derived from an EMBL/GenBank/DDBJ whole genome shotgun (WGS) entry which is preliminary data.</text>
</comment>
<keyword evidence="2" id="KW-0472">Membrane</keyword>
<evidence type="ECO:0000256" key="1">
    <source>
        <dbReference type="ARBA" id="ARBA00022679"/>
    </source>
</evidence>
<dbReference type="InterPro" id="IPR058592">
    <property type="entry name" value="Gtf3_C"/>
</dbReference>
<dbReference type="Proteomes" id="UP001565236">
    <property type="component" value="Unassembled WGS sequence"/>
</dbReference>
<dbReference type="EMBL" id="JBCLUF010000001">
    <property type="protein sequence ID" value="MEY8661330.1"/>
    <property type="molecule type" value="Genomic_DNA"/>
</dbReference>
<evidence type="ECO:0000259" key="4">
    <source>
        <dbReference type="Pfam" id="PF26337"/>
    </source>
</evidence>
<name>A0ABV4DLH4_9LACO</name>
<keyword evidence="2" id="KW-1133">Transmembrane helix</keyword>
<sequence length="342" mass="38951">MKNYVLLWHDSARADGGIKAKEDTNNFFKAEGYRIIDTPYGKVAKVLYVFFVLPFIFLTIRQGNVIVQFPSGKVFLCRWILNGIKYLSGARLILVIHDIEALRLHVGQEHADENKQELEFLQMADGLISLSPKMTTWLRDRNVVAPITELNIWDYDNPQPIQPKHAYDKSLCFAGNLAKSTFLKKYALKNKLLLFGKDPCSADYAKTIIYEGVFSPEELPTKLKADFGLIWDGAEVTTCSGNFGEYLKYNAPHKTSLYLSSGLPVIVWEEAAVAKVIKQYGCGLTVKSLTELSDVLDRLTPKEYTKLYENTVKVAEKMRHGYFMRQAIETLIKKLDNEEKDE</sequence>
<dbReference type="InterPro" id="IPR058591">
    <property type="entry name" value="Gtf3_N"/>
</dbReference>
<organism evidence="5 6">
    <name type="scientific">Ligilactobacillus faecis</name>
    <dbReference type="NCBI Taxonomy" id="762833"/>
    <lineage>
        <taxon>Bacteria</taxon>
        <taxon>Bacillati</taxon>
        <taxon>Bacillota</taxon>
        <taxon>Bacilli</taxon>
        <taxon>Lactobacillales</taxon>
        <taxon>Lactobacillaceae</taxon>
        <taxon>Ligilactobacillus</taxon>
    </lineage>
</organism>
<gene>
    <name evidence="5" type="ORF">AALT52_00270</name>
</gene>
<dbReference type="RefSeq" id="WP_369939685.1">
    <property type="nucleotide sequence ID" value="NZ_JBCLUF010000001.1"/>
</dbReference>